<dbReference type="Pfam" id="PF00672">
    <property type="entry name" value="HAMP"/>
    <property type="match status" value="1"/>
</dbReference>
<dbReference type="InterPro" id="IPR003660">
    <property type="entry name" value="HAMP_dom"/>
</dbReference>
<dbReference type="SMART" id="SM00388">
    <property type="entry name" value="HisKA"/>
    <property type="match status" value="1"/>
</dbReference>
<feature type="transmembrane region" description="Helical" evidence="11">
    <location>
        <begin position="12"/>
        <end position="35"/>
    </location>
</feature>
<protein>
    <recommendedName>
        <fullName evidence="3">histidine kinase</fullName>
        <ecNumber evidence="3">2.7.13.3</ecNumber>
    </recommendedName>
</protein>
<keyword evidence="6 11" id="KW-0812">Transmembrane</keyword>
<dbReference type="PROSITE" id="PS50109">
    <property type="entry name" value="HIS_KIN"/>
    <property type="match status" value="1"/>
</dbReference>
<evidence type="ECO:0000256" key="8">
    <source>
        <dbReference type="ARBA" id="ARBA00022989"/>
    </source>
</evidence>
<dbReference type="PROSITE" id="PS50885">
    <property type="entry name" value="HAMP"/>
    <property type="match status" value="1"/>
</dbReference>
<evidence type="ECO:0000313" key="14">
    <source>
        <dbReference type="EMBL" id="SFK90950.1"/>
    </source>
</evidence>
<evidence type="ECO:0000256" key="2">
    <source>
        <dbReference type="ARBA" id="ARBA00004370"/>
    </source>
</evidence>
<dbReference type="PRINTS" id="PR00344">
    <property type="entry name" value="BCTRLSENSOR"/>
</dbReference>
<keyword evidence="9" id="KW-0902">Two-component regulatory system</keyword>
<evidence type="ECO:0000256" key="10">
    <source>
        <dbReference type="ARBA" id="ARBA00023136"/>
    </source>
</evidence>
<feature type="domain" description="Histidine kinase" evidence="12">
    <location>
        <begin position="220"/>
        <end position="426"/>
    </location>
</feature>
<name>A0A1I4DDV5_9PROT</name>
<feature type="transmembrane region" description="Helical" evidence="11">
    <location>
        <begin position="135"/>
        <end position="156"/>
    </location>
</feature>
<evidence type="ECO:0000256" key="3">
    <source>
        <dbReference type="ARBA" id="ARBA00012438"/>
    </source>
</evidence>
<dbReference type="STRING" id="52441.SAMN05216302_102047"/>
<comment type="catalytic activity">
    <reaction evidence="1">
        <text>ATP + protein L-histidine = ADP + protein N-phospho-L-histidine.</text>
        <dbReference type="EC" id="2.7.13.3"/>
    </reaction>
</comment>
<dbReference type="CDD" id="cd00082">
    <property type="entry name" value="HisKA"/>
    <property type="match status" value="1"/>
</dbReference>
<keyword evidence="15" id="KW-1185">Reference proteome</keyword>
<dbReference type="Gene3D" id="3.30.565.10">
    <property type="entry name" value="Histidine kinase-like ATPase, C-terminal domain"/>
    <property type="match status" value="1"/>
</dbReference>
<dbReference type="InterPro" id="IPR036097">
    <property type="entry name" value="HisK_dim/P_sf"/>
</dbReference>
<evidence type="ECO:0000256" key="6">
    <source>
        <dbReference type="ARBA" id="ARBA00022692"/>
    </source>
</evidence>
<evidence type="ECO:0000256" key="7">
    <source>
        <dbReference type="ARBA" id="ARBA00022777"/>
    </source>
</evidence>
<dbReference type="Gene3D" id="1.10.287.130">
    <property type="match status" value="1"/>
</dbReference>
<gene>
    <name evidence="14" type="ORF">SAMN05216302_102047</name>
</gene>
<dbReference type="InterPro" id="IPR036890">
    <property type="entry name" value="HATPase_C_sf"/>
</dbReference>
<dbReference type="Pfam" id="PF00512">
    <property type="entry name" value="HisKA"/>
    <property type="match status" value="1"/>
</dbReference>
<evidence type="ECO:0000256" key="1">
    <source>
        <dbReference type="ARBA" id="ARBA00000085"/>
    </source>
</evidence>
<feature type="domain" description="HAMP" evidence="13">
    <location>
        <begin position="159"/>
        <end position="212"/>
    </location>
</feature>
<keyword evidence="10 11" id="KW-0472">Membrane</keyword>
<evidence type="ECO:0000256" key="5">
    <source>
        <dbReference type="ARBA" id="ARBA00022679"/>
    </source>
</evidence>
<dbReference type="InterPro" id="IPR050428">
    <property type="entry name" value="TCS_sensor_his_kinase"/>
</dbReference>
<dbReference type="InterPro" id="IPR005467">
    <property type="entry name" value="His_kinase_dom"/>
</dbReference>
<keyword evidence="7 14" id="KW-0418">Kinase</keyword>
<proteinExistence type="predicted"/>
<evidence type="ECO:0000256" key="4">
    <source>
        <dbReference type="ARBA" id="ARBA00022553"/>
    </source>
</evidence>
<dbReference type="InterPro" id="IPR003594">
    <property type="entry name" value="HATPase_dom"/>
</dbReference>
<dbReference type="InterPro" id="IPR003661">
    <property type="entry name" value="HisK_dim/P_dom"/>
</dbReference>
<evidence type="ECO:0000259" key="12">
    <source>
        <dbReference type="PROSITE" id="PS50109"/>
    </source>
</evidence>
<evidence type="ECO:0000256" key="9">
    <source>
        <dbReference type="ARBA" id="ARBA00023012"/>
    </source>
</evidence>
<evidence type="ECO:0000256" key="11">
    <source>
        <dbReference type="SAM" id="Phobius"/>
    </source>
</evidence>
<dbReference type="PANTHER" id="PTHR45436">
    <property type="entry name" value="SENSOR HISTIDINE KINASE YKOH"/>
    <property type="match status" value="1"/>
</dbReference>
<organism evidence="14 15">
    <name type="scientific">Nitrosomonas aestuarii</name>
    <dbReference type="NCBI Taxonomy" id="52441"/>
    <lineage>
        <taxon>Bacteria</taxon>
        <taxon>Pseudomonadati</taxon>
        <taxon>Pseudomonadota</taxon>
        <taxon>Betaproteobacteria</taxon>
        <taxon>Nitrosomonadales</taxon>
        <taxon>Nitrosomonadaceae</taxon>
        <taxon>Nitrosomonas</taxon>
    </lineage>
</organism>
<dbReference type="GO" id="GO:0005886">
    <property type="term" value="C:plasma membrane"/>
    <property type="evidence" value="ECO:0007669"/>
    <property type="project" value="TreeGrafter"/>
</dbReference>
<comment type="subcellular location">
    <subcellularLocation>
        <location evidence="2">Membrane</location>
    </subcellularLocation>
</comment>
<dbReference type="EMBL" id="FOSP01000020">
    <property type="protein sequence ID" value="SFK90950.1"/>
    <property type="molecule type" value="Genomic_DNA"/>
</dbReference>
<dbReference type="SMART" id="SM00387">
    <property type="entry name" value="HATPase_c"/>
    <property type="match status" value="1"/>
</dbReference>
<dbReference type="Gene3D" id="6.10.340.10">
    <property type="match status" value="1"/>
</dbReference>
<keyword evidence="8 11" id="KW-1133">Transmembrane helix</keyword>
<dbReference type="OrthoDB" id="9121563at2"/>
<dbReference type="SUPFAM" id="SSF47384">
    <property type="entry name" value="Homodimeric domain of signal transducing histidine kinase"/>
    <property type="match status" value="1"/>
</dbReference>
<dbReference type="Pfam" id="PF02518">
    <property type="entry name" value="HATPase_c"/>
    <property type="match status" value="1"/>
</dbReference>
<keyword evidence="4" id="KW-0597">Phosphoprotein</keyword>
<evidence type="ECO:0000313" key="15">
    <source>
        <dbReference type="Proteomes" id="UP000199533"/>
    </source>
</evidence>
<dbReference type="GO" id="GO:0000155">
    <property type="term" value="F:phosphorelay sensor kinase activity"/>
    <property type="evidence" value="ECO:0007669"/>
    <property type="project" value="InterPro"/>
</dbReference>
<dbReference type="EC" id="2.7.13.3" evidence="3"/>
<dbReference type="PANTHER" id="PTHR45436:SF16">
    <property type="entry name" value="HISTIDINE KINASE"/>
    <property type="match status" value="1"/>
</dbReference>
<reference evidence="15" key="1">
    <citation type="submission" date="2016-10" db="EMBL/GenBank/DDBJ databases">
        <authorList>
            <person name="Varghese N."/>
            <person name="Submissions S."/>
        </authorList>
    </citation>
    <scope>NUCLEOTIDE SEQUENCE [LARGE SCALE GENOMIC DNA]</scope>
    <source>
        <strain evidence="15">Nm69</strain>
    </source>
</reference>
<sequence>MQKTTNRIAQRITFAFFLYGILLTSIIGLSLIAVFKSTQIRILDDILSDELTHFLQQTETDQVPRLFYRSRTTSIYAIPLDDLKNRLPYTRNLSQGTHDLTHEDRDYRVLVKHIDNMRYVVKFDDTNIRNLERDFVRLVGLCSIAILIIALFIAWGTSHQIMRPIKQLANQVTASRNDPDKSLNLTEFDNDEIGDLASELQHYQEQLQHLLIREKEFASNVSHELRTQVTSIALATQILSARTGLTPKDHTRIQRIQRAVDEMSELIETFLVLAQISNKSVKYIDAVCDMNAIVQKVIDQQRIWLNDKPVKVIIEEKEPLKVSAQPGILSVLVANLVRNAFRYTERGTITISLTANQLIVTDTGRGIDDATQAQIFKGYVKHSSGNANRIGLGLAIVQRICERYEWTVSFESTQGKGSQFMVCFSS</sequence>
<dbReference type="SUPFAM" id="SSF55874">
    <property type="entry name" value="ATPase domain of HSP90 chaperone/DNA topoisomerase II/histidine kinase"/>
    <property type="match status" value="1"/>
</dbReference>
<dbReference type="AlphaFoldDB" id="A0A1I4DDV5"/>
<dbReference type="Proteomes" id="UP000199533">
    <property type="component" value="Unassembled WGS sequence"/>
</dbReference>
<evidence type="ECO:0000259" key="13">
    <source>
        <dbReference type="PROSITE" id="PS50885"/>
    </source>
</evidence>
<dbReference type="InterPro" id="IPR004358">
    <property type="entry name" value="Sig_transdc_His_kin-like_C"/>
</dbReference>
<keyword evidence="5" id="KW-0808">Transferase</keyword>
<dbReference type="RefSeq" id="WP_090700659.1">
    <property type="nucleotide sequence ID" value="NZ_FOSP01000020.1"/>
</dbReference>
<accession>A0A1I4DDV5</accession>